<feature type="domain" description="Sulfatase N-terminal" evidence="8">
    <location>
        <begin position="384"/>
        <end position="654"/>
    </location>
</feature>
<dbReference type="GO" id="GO:0005886">
    <property type="term" value="C:plasma membrane"/>
    <property type="evidence" value="ECO:0007669"/>
    <property type="project" value="UniProtKB-SubCell"/>
</dbReference>
<protein>
    <recommendedName>
        <fullName evidence="8">Sulfatase N-terminal domain-containing protein</fullName>
    </recommendedName>
</protein>
<dbReference type="CDD" id="cd16015">
    <property type="entry name" value="LTA_synthase"/>
    <property type="match status" value="1"/>
</dbReference>
<comment type="pathway">
    <text evidence="2">Cell wall biogenesis; lipoteichoic acid biosynthesis.</text>
</comment>
<dbReference type="InterPro" id="IPR000917">
    <property type="entry name" value="Sulfatase_N"/>
</dbReference>
<dbReference type="AlphaFoldDB" id="A0A2D1TV04"/>
<feature type="transmembrane region" description="Helical" evidence="7">
    <location>
        <begin position="42"/>
        <end position="60"/>
    </location>
</feature>
<dbReference type="Proteomes" id="UP000225608">
    <property type="component" value="Chromosome"/>
</dbReference>
<evidence type="ECO:0000256" key="6">
    <source>
        <dbReference type="ARBA" id="ARBA00023136"/>
    </source>
</evidence>
<dbReference type="SUPFAM" id="SSF53649">
    <property type="entry name" value="Alkaline phosphatase-like"/>
    <property type="match status" value="1"/>
</dbReference>
<dbReference type="EMBL" id="CP024160">
    <property type="protein sequence ID" value="ATP53203.1"/>
    <property type="molecule type" value="Genomic_DNA"/>
</dbReference>
<feature type="transmembrane region" description="Helical" evidence="7">
    <location>
        <begin position="72"/>
        <end position="90"/>
    </location>
</feature>
<keyword evidence="5 7" id="KW-1133">Transmembrane helix</keyword>
<dbReference type="Pfam" id="PF00884">
    <property type="entry name" value="Sulfatase"/>
    <property type="match status" value="1"/>
</dbReference>
<feature type="transmembrane region" description="Helical" evidence="7">
    <location>
        <begin position="173"/>
        <end position="191"/>
    </location>
</feature>
<name>A0A2D1TV04_9ACTN</name>
<dbReference type="PANTHER" id="PTHR47371:SF3">
    <property type="entry name" value="PHOSPHOGLYCEROL TRANSFERASE I"/>
    <property type="match status" value="1"/>
</dbReference>
<feature type="transmembrane region" description="Helical" evidence="7">
    <location>
        <begin position="198"/>
        <end position="217"/>
    </location>
</feature>
<evidence type="ECO:0000256" key="5">
    <source>
        <dbReference type="ARBA" id="ARBA00022989"/>
    </source>
</evidence>
<evidence type="ECO:0000256" key="2">
    <source>
        <dbReference type="ARBA" id="ARBA00004936"/>
    </source>
</evidence>
<evidence type="ECO:0000256" key="1">
    <source>
        <dbReference type="ARBA" id="ARBA00004651"/>
    </source>
</evidence>
<feature type="transmembrane region" description="Helical" evidence="7">
    <location>
        <begin position="244"/>
        <end position="266"/>
    </location>
</feature>
<keyword evidence="3" id="KW-1003">Cell membrane</keyword>
<feature type="transmembrane region" description="Helical" evidence="7">
    <location>
        <begin position="102"/>
        <end position="123"/>
    </location>
</feature>
<proteinExistence type="predicted"/>
<feature type="transmembrane region" description="Helical" evidence="7">
    <location>
        <begin position="278"/>
        <end position="300"/>
    </location>
</feature>
<gene>
    <name evidence="9" type="ORF">CSV91_00795</name>
</gene>
<sequence>MFLEMPWKGYSNLILNLICCTRGTSMTEDIPLEITSSDMANLPIFIAILIVAAVVVRVYFSIKRNEKPPIARVFWCATLLIPLGVVAAWVTNQLLVNEGSSLWVLSYSALGAAAVMLLVEPLVSGLIDQTDLATGTVACICRDILVIAAVSALSFVSLEIACNETFYRIPANSFGFSVGLLAMVLLSLYLLGQRHGGVMALVPVVCCILGIAEHFVITFKGEAILPSDILALGTAMEVSEGYEFTFTAGIVTSLALLEISLGLLSLIRPRKLRTPTHVFPAIAANLCAFLLVTVVGLSGFSNIDLEQALDFGFDRWQPITTYASQGFITSFTEMVNELPIEKPEDYTPDEAQSIEQELAAAYDSTYGSSEQRAAAVAQFNEIKPTIVAVMNESFSDLSCFEQLQTAGYTGPAFYNSLPDTLVRGTMLASVAGGGTANSEFEFLTGATTAFVGLGKIPYQLYQMNGVNSLAKNLKELGYTTTAMHPQNPVNYHRDKIYQQLGFGDFLSIGDFEGAPYYHAGVCDYATYDKILDLLRTDEAPQFIFDVTMQNHGGYDYGTVPAEELTNYWVEGASEGANSALNTYLTCINASDRDLEYFINELRNIGRPVVLVFFGDHQPSAATTLNDELYPQEDTASHAFRIYQSTYLVWANYEIAGNTELNVYDTVGANEIAAITLNKIGAPLTNYQKALLATRSDVPTINVAGYLGADGLRYDLESEDSPYASTIDKLQRMQYLEFASKVQ</sequence>
<dbReference type="Gene3D" id="3.40.720.10">
    <property type="entry name" value="Alkaline Phosphatase, subunit A"/>
    <property type="match status" value="1"/>
</dbReference>
<dbReference type="InterPro" id="IPR017850">
    <property type="entry name" value="Alkaline_phosphatase_core_sf"/>
</dbReference>
<keyword evidence="4 7" id="KW-0812">Transmembrane</keyword>
<evidence type="ECO:0000256" key="3">
    <source>
        <dbReference type="ARBA" id="ARBA00022475"/>
    </source>
</evidence>
<keyword evidence="6 7" id="KW-0472">Membrane</keyword>
<evidence type="ECO:0000259" key="8">
    <source>
        <dbReference type="Pfam" id="PF00884"/>
    </source>
</evidence>
<accession>A0A2D1TV04</accession>
<dbReference type="KEGG" id="caer:CSV91_00795"/>
<comment type="subcellular location">
    <subcellularLocation>
        <location evidence="1">Cell membrane</location>
        <topology evidence="1">Multi-pass membrane protein</topology>
    </subcellularLocation>
</comment>
<reference evidence="9 10" key="1">
    <citation type="submission" date="2017-10" db="EMBL/GenBank/DDBJ databases">
        <title>Complete genome sequence of Collinsella aerofaciens isolated from the gut of a healthy adult Indian.</title>
        <authorList>
            <person name="Bag S."/>
            <person name="Ghosh T.S."/>
            <person name="Das B."/>
        </authorList>
    </citation>
    <scope>NUCLEOTIDE SEQUENCE [LARGE SCALE GENOMIC DNA]</scope>
    <source>
        <strain evidence="10">indica</strain>
    </source>
</reference>
<organism evidence="9 10">
    <name type="scientific">Collinsella aerofaciens</name>
    <dbReference type="NCBI Taxonomy" id="74426"/>
    <lineage>
        <taxon>Bacteria</taxon>
        <taxon>Bacillati</taxon>
        <taxon>Actinomycetota</taxon>
        <taxon>Coriobacteriia</taxon>
        <taxon>Coriobacteriales</taxon>
        <taxon>Coriobacteriaceae</taxon>
        <taxon>Collinsella</taxon>
    </lineage>
</organism>
<evidence type="ECO:0000256" key="7">
    <source>
        <dbReference type="SAM" id="Phobius"/>
    </source>
</evidence>
<evidence type="ECO:0000256" key="4">
    <source>
        <dbReference type="ARBA" id="ARBA00022692"/>
    </source>
</evidence>
<evidence type="ECO:0000313" key="10">
    <source>
        <dbReference type="Proteomes" id="UP000225608"/>
    </source>
</evidence>
<dbReference type="InterPro" id="IPR050448">
    <property type="entry name" value="OpgB/LTA_synthase_biosynth"/>
</dbReference>
<evidence type="ECO:0000313" key="9">
    <source>
        <dbReference type="EMBL" id="ATP53203.1"/>
    </source>
</evidence>
<dbReference type="PANTHER" id="PTHR47371">
    <property type="entry name" value="LIPOTEICHOIC ACID SYNTHASE"/>
    <property type="match status" value="1"/>
</dbReference>